<reference evidence="3 4" key="1">
    <citation type="submission" date="2019-05" db="EMBL/GenBank/DDBJ databases">
        <authorList>
            <person name="Qu J.-H."/>
        </authorList>
    </citation>
    <scope>NUCLEOTIDE SEQUENCE [LARGE SCALE GENOMIC DNA]</scope>
    <source>
        <strain evidence="3 4">NS28</strain>
    </source>
</reference>
<evidence type="ECO:0000313" key="4">
    <source>
        <dbReference type="Proteomes" id="UP000323994"/>
    </source>
</evidence>
<dbReference type="AlphaFoldDB" id="A0A5M8R1V0"/>
<evidence type="ECO:0000256" key="2">
    <source>
        <dbReference type="SAM" id="Phobius"/>
    </source>
</evidence>
<dbReference type="Proteomes" id="UP000323994">
    <property type="component" value="Unassembled WGS sequence"/>
</dbReference>
<proteinExistence type="predicted"/>
<keyword evidence="2" id="KW-0812">Transmembrane</keyword>
<keyword evidence="4" id="KW-1185">Reference proteome</keyword>
<evidence type="ECO:0000256" key="1">
    <source>
        <dbReference type="SAM" id="MobiDB-lite"/>
    </source>
</evidence>
<dbReference type="RefSeq" id="WP_139010993.1">
    <property type="nucleotide sequence ID" value="NZ_VBSN01000026.1"/>
</dbReference>
<keyword evidence="2" id="KW-0472">Membrane</keyword>
<feature type="compositionally biased region" description="Basic and acidic residues" evidence="1">
    <location>
        <begin position="177"/>
        <end position="186"/>
    </location>
</feature>
<evidence type="ECO:0000313" key="3">
    <source>
        <dbReference type="EMBL" id="KAA6440876.1"/>
    </source>
</evidence>
<feature type="region of interest" description="Disordered" evidence="1">
    <location>
        <begin position="173"/>
        <end position="194"/>
    </location>
</feature>
<sequence length="194" mass="22043">MKNIEEQLESIEEVLSIVIRKNASIENLIQSWAESQNEVLTNTLAGLKSEIDNCSSISSLASQLSEVQKGIECIPHAFKVKNYHHFDFRSKGFIISAVLLLIVTALSVAVTISSYGECSRLRENNLKFRIARQLSPTLAAQADSIYYRDPDRAELETQRLEAHELSVKEAEQNLNRRQMEAKKAQDLLRQLKRK</sequence>
<dbReference type="EMBL" id="VBSN01000026">
    <property type="protein sequence ID" value="KAA6440876.1"/>
    <property type="molecule type" value="Genomic_DNA"/>
</dbReference>
<feature type="transmembrane region" description="Helical" evidence="2">
    <location>
        <begin position="93"/>
        <end position="115"/>
    </location>
</feature>
<keyword evidence="2" id="KW-1133">Transmembrane helix</keyword>
<dbReference type="OrthoDB" id="793768at2"/>
<comment type="caution">
    <text evidence="3">The sequence shown here is derived from an EMBL/GenBank/DDBJ whole genome shotgun (WGS) entry which is preliminary data.</text>
</comment>
<accession>A0A5M8R1V0</accession>
<name>A0A5M8R1V0_9BACT</name>
<gene>
    <name evidence="3" type="ORF">FEM33_04925</name>
</gene>
<organism evidence="3 4">
    <name type="scientific">Dyadobacter flavalbus</name>
    <dbReference type="NCBI Taxonomy" id="2579942"/>
    <lineage>
        <taxon>Bacteria</taxon>
        <taxon>Pseudomonadati</taxon>
        <taxon>Bacteroidota</taxon>
        <taxon>Cytophagia</taxon>
        <taxon>Cytophagales</taxon>
        <taxon>Spirosomataceae</taxon>
        <taxon>Dyadobacter</taxon>
    </lineage>
</organism>
<protein>
    <submittedName>
        <fullName evidence="3">Uncharacterized protein</fullName>
    </submittedName>
</protein>